<comment type="catalytic activity">
    <reaction evidence="10">
        <text>serotonin + (9Z)-octadecenoyl-CoA = N-(9Z-octadecenoyl)-serotonin + CoA + H(+)</text>
        <dbReference type="Rhea" id="RHEA:51392"/>
        <dbReference type="ChEBI" id="CHEBI:15378"/>
        <dbReference type="ChEBI" id="CHEBI:57287"/>
        <dbReference type="ChEBI" id="CHEBI:57387"/>
        <dbReference type="ChEBI" id="CHEBI:134064"/>
        <dbReference type="ChEBI" id="CHEBI:350546"/>
    </reaction>
    <physiologicalReaction direction="left-to-right" evidence="10">
        <dbReference type="Rhea" id="RHEA:51393"/>
    </physiologicalReaction>
</comment>
<evidence type="ECO:0000256" key="1">
    <source>
        <dbReference type="ARBA" id="ARBA00022679"/>
    </source>
</evidence>
<evidence type="ECO:0000256" key="12">
    <source>
        <dbReference type="ARBA" id="ARBA00052335"/>
    </source>
</evidence>
<dbReference type="Pfam" id="PF00583">
    <property type="entry name" value="Acetyltransf_1"/>
    <property type="match status" value="1"/>
</dbReference>
<comment type="catalytic activity">
    <reaction evidence="9">
        <text>dopamine + acetyl-CoA = N-acetyldopamine + CoA + H(+)</text>
        <dbReference type="Rhea" id="RHEA:51388"/>
        <dbReference type="ChEBI" id="CHEBI:15378"/>
        <dbReference type="ChEBI" id="CHEBI:57287"/>
        <dbReference type="ChEBI" id="CHEBI:57288"/>
        <dbReference type="ChEBI" id="CHEBI:59905"/>
        <dbReference type="ChEBI" id="CHEBI:125678"/>
    </reaction>
    <physiologicalReaction direction="left-to-right" evidence="9">
        <dbReference type="Rhea" id="RHEA:51389"/>
    </physiologicalReaction>
</comment>
<evidence type="ECO:0000256" key="13">
    <source>
        <dbReference type="ARBA" id="ARBA00052491"/>
    </source>
</evidence>
<comment type="catalytic activity">
    <reaction evidence="8">
        <text>serotonin + (5Z,8Z,11Z,14Z)-eicosatetraenoyl-CoA = N-[(5Z,8Z,11Z,14Z)-eicosatetraenoyl]-serotonin + CoA + H(+)</text>
        <dbReference type="Rhea" id="RHEA:51396"/>
        <dbReference type="ChEBI" id="CHEBI:15378"/>
        <dbReference type="ChEBI" id="CHEBI:57287"/>
        <dbReference type="ChEBI" id="CHEBI:57368"/>
        <dbReference type="ChEBI" id="CHEBI:132255"/>
        <dbReference type="ChEBI" id="CHEBI:350546"/>
    </reaction>
    <physiologicalReaction direction="left-to-right" evidence="8">
        <dbReference type="Rhea" id="RHEA:51397"/>
    </physiologicalReaction>
</comment>
<dbReference type="EC" id="2.3.1.87" evidence="5"/>
<proteinExistence type="inferred from homology"/>
<evidence type="ECO:0000256" key="5">
    <source>
        <dbReference type="ARBA" id="ARBA00039114"/>
    </source>
</evidence>
<dbReference type="PROSITE" id="PS51186">
    <property type="entry name" value="GNAT"/>
    <property type="match status" value="1"/>
</dbReference>
<evidence type="ECO:0000313" key="16">
    <source>
        <dbReference type="Proteomes" id="UP001200034"/>
    </source>
</evidence>
<evidence type="ECO:0000313" key="15">
    <source>
        <dbReference type="EMBL" id="KAH8386793.1"/>
    </source>
</evidence>
<dbReference type="AlphaFoldDB" id="A0AAD4K9C2"/>
<evidence type="ECO:0000256" key="8">
    <source>
        <dbReference type="ARBA" id="ARBA00051284"/>
    </source>
</evidence>
<evidence type="ECO:0000256" key="7">
    <source>
        <dbReference type="ARBA" id="ARBA00050849"/>
    </source>
</evidence>
<comment type="catalytic activity">
    <reaction evidence="11">
        <text>serotonin + hexadecanoyl-CoA = N-hexadecanoyl-serotonin + CoA + H(+)</text>
        <dbReference type="Rhea" id="RHEA:51384"/>
        <dbReference type="ChEBI" id="CHEBI:15378"/>
        <dbReference type="ChEBI" id="CHEBI:57287"/>
        <dbReference type="ChEBI" id="CHEBI:57379"/>
        <dbReference type="ChEBI" id="CHEBI:134059"/>
        <dbReference type="ChEBI" id="CHEBI:350546"/>
    </reaction>
    <physiologicalReaction direction="left-to-right" evidence="11">
        <dbReference type="Rhea" id="RHEA:51385"/>
    </physiologicalReaction>
</comment>
<keyword evidence="16" id="KW-1185">Reference proteome</keyword>
<dbReference type="SUPFAM" id="SSF55729">
    <property type="entry name" value="Acyl-CoA N-acyltransferases (Nat)"/>
    <property type="match status" value="1"/>
</dbReference>
<evidence type="ECO:0000256" key="9">
    <source>
        <dbReference type="ARBA" id="ARBA00051711"/>
    </source>
</evidence>
<comment type="catalytic activity">
    <reaction evidence="7">
        <text>serotonin + octadecanoyl-CoA = N-octadecanoyl-serotonin + CoA + H(+)</text>
        <dbReference type="Rhea" id="RHEA:51400"/>
        <dbReference type="ChEBI" id="CHEBI:15378"/>
        <dbReference type="ChEBI" id="CHEBI:57287"/>
        <dbReference type="ChEBI" id="CHEBI:57394"/>
        <dbReference type="ChEBI" id="CHEBI:134065"/>
        <dbReference type="ChEBI" id="CHEBI:350546"/>
    </reaction>
    <physiologicalReaction direction="left-to-right" evidence="7">
        <dbReference type="Rhea" id="RHEA:51401"/>
    </physiologicalReaction>
</comment>
<evidence type="ECO:0000256" key="11">
    <source>
        <dbReference type="ARBA" id="ARBA00052178"/>
    </source>
</evidence>
<feature type="domain" description="N-acetyltransferase" evidence="14">
    <location>
        <begin position="14"/>
        <end position="221"/>
    </location>
</feature>
<dbReference type="GO" id="GO:0004059">
    <property type="term" value="F:aralkylamine N-acetyltransferase activity"/>
    <property type="evidence" value="ECO:0007669"/>
    <property type="project" value="UniProtKB-EC"/>
</dbReference>
<evidence type="ECO:0000256" key="2">
    <source>
        <dbReference type="ARBA" id="ARBA00023315"/>
    </source>
</evidence>
<dbReference type="Gene3D" id="3.40.630.30">
    <property type="match status" value="1"/>
</dbReference>
<dbReference type="PANTHER" id="PTHR20905">
    <property type="entry name" value="N-ACETYLTRANSFERASE-RELATED"/>
    <property type="match status" value="1"/>
</dbReference>
<dbReference type="Proteomes" id="UP001200034">
    <property type="component" value="Unassembled WGS sequence"/>
</dbReference>
<evidence type="ECO:0000256" key="3">
    <source>
        <dbReference type="ARBA" id="ARBA00037926"/>
    </source>
</evidence>
<keyword evidence="2" id="KW-0012">Acyltransferase</keyword>
<evidence type="ECO:0000259" key="14">
    <source>
        <dbReference type="PROSITE" id="PS51186"/>
    </source>
</evidence>
<dbReference type="FunFam" id="3.40.630.30:FF:000046">
    <property type="entry name" value="Dopamine N-acetyltransferase"/>
    <property type="match status" value="1"/>
</dbReference>
<comment type="catalytic activity">
    <reaction evidence="13">
        <text>serotonin + acetyl-CoA = N-acetylserotonin + CoA + H(+)</text>
        <dbReference type="Rhea" id="RHEA:25217"/>
        <dbReference type="ChEBI" id="CHEBI:15378"/>
        <dbReference type="ChEBI" id="CHEBI:17697"/>
        <dbReference type="ChEBI" id="CHEBI:57287"/>
        <dbReference type="ChEBI" id="CHEBI:57288"/>
        <dbReference type="ChEBI" id="CHEBI:350546"/>
        <dbReference type="EC" id="2.3.1.87"/>
    </reaction>
    <physiologicalReaction direction="left-to-right" evidence="13">
        <dbReference type="Rhea" id="RHEA:25218"/>
    </physiologicalReaction>
</comment>
<evidence type="ECO:0000256" key="10">
    <source>
        <dbReference type="ARBA" id="ARBA00051823"/>
    </source>
</evidence>
<reference evidence="15" key="1">
    <citation type="journal article" date="2021" name="Mol. Ecol. Resour.">
        <title>Phylogenomic analyses of the genus Drosophila reveals genomic signals of climate adaptation.</title>
        <authorList>
            <person name="Li F."/>
            <person name="Rane R.V."/>
            <person name="Luria V."/>
            <person name="Xiong Z."/>
            <person name="Chen J."/>
            <person name="Li Z."/>
            <person name="Catullo R.A."/>
            <person name="Griffin P.C."/>
            <person name="Schiffer M."/>
            <person name="Pearce S."/>
            <person name="Lee S.F."/>
            <person name="McElroy K."/>
            <person name="Stocker A."/>
            <person name="Shirriffs J."/>
            <person name="Cockerell F."/>
            <person name="Coppin C."/>
            <person name="Sgro C.M."/>
            <person name="Karger A."/>
            <person name="Cain J.W."/>
            <person name="Weber J.A."/>
            <person name="Santpere G."/>
            <person name="Kirschner M.W."/>
            <person name="Hoffmann A.A."/>
            <person name="Oakeshott J.G."/>
            <person name="Zhang G."/>
        </authorList>
    </citation>
    <scope>NUCLEOTIDE SEQUENCE</scope>
    <source>
        <strain evidence="15">BGI-SZ-2011g</strain>
    </source>
</reference>
<comment type="catalytic activity">
    <reaction evidence="6">
        <text>dopamine + (9Z)-octadecenoyl-CoA = N-(9Z-octadecanoyl)-dopamine + CoA + H(+)</text>
        <dbReference type="Rhea" id="RHEA:51380"/>
        <dbReference type="ChEBI" id="CHEBI:15378"/>
        <dbReference type="ChEBI" id="CHEBI:31883"/>
        <dbReference type="ChEBI" id="CHEBI:57287"/>
        <dbReference type="ChEBI" id="CHEBI:57387"/>
        <dbReference type="ChEBI" id="CHEBI:59905"/>
    </reaction>
    <physiologicalReaction direction="left-to-right" evidence="6">
        <dbReference type="Rhea" id="RHEA:51381"/>
    </physiologicalReaction>
</comment>
<comment type="catalytic activity">
    <reaction evidence="12">
        <text>dopamine + hexadecanoyl-CoA = N-hexadecanoyl-dopamine + CoA + H(+)</text>
        <dbReference type="Rhea" id="RHEA:51376"/>
        <dbReference type="ChEBI" id="CHEBI:15378"/>
        <dbReference type="ChEBI" id="CHEBI:57287"/>
        <dbReference type="ChEBI" id="CHEBI:57379"/>
        <dbReference type="ChEBI" id="CHEBI:59905"/>
        <dbReference type="ChEBI" id="CHEBI:134058"/>
    </reaction>
    <physiologicalReaction direction="left-to-right" evidence="12">
        <dbReference type="Rhea" id="RHEA:51377"/>
    </physiologicalReaction>
</comment>
<name>A0AAD4K9C2_9MUSC</name>
<evidence type="ECO:0000256" key="6">
    <source>
        <dbReference type="ARBA" id="ARBA00050189"/>
    </source>
</evidence>
<dbReference type="InterPro" id="IPR000182">
    <property type="entry name" value="GNAT_dom"/>
</dbReference>
<organism evidence="15 16">
    <name type="scientific">Drosophila rubida</name>
    <dbReference type="NCBI Taxonomy" id="30044"/>
    <lineage>
        <taxon>Eukaryota</taxon>
        <taxon>Metazoa</taxon>
        <taxon>Ecdysozoa</taxon>
        <taxon>Arthropoda</taxon>
        <taxon>Hexapoda</taxon>
        <taxon>Insecta</taxon>
        <taxon>Pterygota</taxon>
        <taxon>Neoptera</taxon>
        <taxon>Endopterygota</taxon>
        <taxon>Diptera</taxon>
        <taxon>Brachycera</taxon>
        <taxon>Muscomorpha</taxon>
        <taxon>Ephydroidea</taxon>
        <taxon>Drosophilidae</taxon>
        <taxon>Drosophila</taxon>
    </lineage>
</organism>
<protein>
    <recommendedName>
        <fullName evidence="5">aralkylamine N-acetyltransferase</fullName>
        <ecNumber evidence="5">2.3.1.87</ecNumber>
    </recommendedName>
</protein>
<evidence type="ECO:0000256" key="4">
    <source>
        <dbReference type="ARBA" id="ARBA00038182"/>
    </source>
</evidence>
<comment type="similarity">
    <text evidence="4">Belongs to the acetyltransferase family. AANAT subfamily.</text>
</comment>
<keyword evidence="1" id="KW-0808">Transferase</keyword>
<dbReference type="CDD" id="cd04301">
    <property type="entry name" value="NAT_SF"/>
    <property type="match status" value="1"/>
</dbReference>
<sequence>MSSTAAVNDSNDSLEIKVATADDTERLMQFLHAHYYREEPLTVGCPPPEPDAEDEAFLLSNLPHGTCLMALCDGRIVGAAVAGPKLPDEAAHLFEEAARLSGTKWGRILGFLAIVERDANVFERLQVPKALHLHALGVDSTLRGRRIGESIVTALSSRARELGYPALTTDCTSFYSARLMERLNFQLLNTLPYTGYVDAAGVQLIKPPAPHEHVKTYVLRL</sequence>
<comment type="caution">
    <text evidence="15">The sequence shown here is derived from an EMBL/GenBank/DDBJ whole genome shotgun (WGS) entry which is preliminary data.</text>
</comment>
<gene>
    <name evidence="15" type="ORF">KR093_002599</name>
</gene>
<dbReference type="EMBL" id="JAJJHW010000095">
    <property type="protein sequence ID" value="KAH8386793.1"/>
    <property type="molecule type" value="Genomic_DNA"/>
</dbReference>
<dbReference type="PANTHER" id="PTHR20905:SF1">
    <property type="entry name" value="AT07410P-RELATED"/>
    <property type="match status" value="1"/>
</dbReference>
<accession>A0AAD4K9C2</accession>
<dbReference type="InterPro" id="IPR016181">
    <property type="entry name" value="Acyl_CoA_acyltransferase"/>
</dbReference>
<comment type="pathway">
    <text evidence="3">Aromatic compound metabolism; melatonin biosynthesis; melatonin from serotonin: step 1/2.</text>
</comment>